<evidence type="ECO:0000313" key="3">
    <source>
        <dbReference type="Proteomes" id="UP001057498"/>
    </source>
</evidence>
<dbReference type="PANTHER" id="PTHR22916">
    <property type="entry name" value="GLYCOSYLTRANSFERASE"/>
    <property type="match status" value="1"/>
</dbReference>
<proteinExistence type="predicted"/>
<name>A0ABM7YKI3_9BURK</name>
<feature type="domain" description="Glycosyltransferase 2-like" evidence="1">
    <location>
        <begin position="8"/>
        <end position="151"/>
    </location>
</feature>
<dbReference type="InterPro" id="IPR001173">
    <property type="entry name" value="Glyco_trans_2-like"/>
</dbReference>
<reference evidence="2" key="1">
    <citation type="submission" date="2022-04" db="EMBL/GenBank/DDBJ databases">
        <title>Whole genome sequence of Sphaerotilus sp. FB-5.</title>
        <authorList>
            <person name="Takeda M."/>
            <person name="Narihara S."/>
            <person name="Akimoto M."/>
            <person name="Akimoto R."/>
            <person name="Nishiyashiki S."/>
            <person name="Murakami T."/>
        </authorList>
    </citation>
    <scope>NUCLEOTIDE SEQUENCE</scope>
    <source>
        <strain evidence="2">FB-5</strain>
    </source>
</reference>
<protein>
    <recommendedName>
        <fullName evidence="1">Glycosyltransferase 2-like domain-containing protein</fullName>
    </recommendedName>
</protein>
<dbReference type="PANTHER" id="PTHR22916:SF3">
    <property type="entry name" value="UDP-GLCNAC:BETAGAL BETA-1,3-N-ACETYLGLUCOSAMINYLTRANSFERASE-LIKE PROTEIN 1"/>
    <property type="match status" value="1"/>
</dbReference>
<accession>A0ABM7YKI3</accession>
<sequence length="246" mass="28564">MNISPYFSVVICCWNSKQYIRDAVESVLSQTDQDFEIVFVDGGSTDGTLEYIESLATAKQLIRDVRGGIAHAMNVGIKHARGSVISHLHSDDYYLHPRVLETVRGHFTAHPENRWLFGRFLNDVNGTLQPPPYPQRGYSYENLLRRNLIPHVSTFIKSSLFRENGLFNENYRLAMDYEFWLRIGKSNTPLQLDEPLGAFRRHPGSATTKHAMQSFREDFKARFHHAAIHLWPEMALRYLKRRLRET</sequence>
<evidence type="ECO:0000259" key="1">
    <source>
        <dbReference type="Pfam" id="PF00535"/>
    </source>
</evidence>
<dbReference type="InterPro" id="IPR029044">
    <property type="entry name" value="Nucleotide-diphossugar_trans"/>
</dbReference>
<dbReference type="Gene3D" id="3.90.550.10">
    <property type="entry name" value="Spore Coat Polysaccharide Biosynthesis Protein SpsA, Chain A"/>
    <property type="match status" value="1"/>
</dbReference>
<dbReference type="Proteomes" id="UP001057498">
    <property type="component" value="Chromosome"/>
</dbReference>
<dbReference type="SUPFAM" id="SSF53448">
    <property type="entry name" value="Nucleotide-diphospho-sugar transferases"/>
    <property type="match status" value="1"/>
</dbReference>
<dbReference type="CDD" id="cd06433">
    <property type="entry name" value="GT_2_WfgS_like"/>
    <property type="match status" value="1"/>
</dbReference>
<organism evidence="2 3">
    <name type="scientific">Sphaerotilus microaerophilus</name>
    <dbReference type="NCBI Taxonomy" id="2914710"/>
    <lineage>
        <taxon>Bacteria</taxon>
        <taxon>Pseudomonadati</taxon>
        <taxon>Pseudomonadota</taxon>
        <taxon>Betaproteobacteria</taxon>
        <taxon>Burkholderiales</taxon>
        <taxon>Sphaerotilaceae</taxon>
        <taxon>Sphaerotilus</taxon>
    </lineage>
</organism>
<keyword evidence="3" id="KW-1185">Reference proteome</keyword>
<dbReference type="RefSeq" id="WP_251973024.1">
    <property type="nucleotide sequence ID" value="NZ_AP025730.1"/>
</dbReference>
<gene>
    <name evidence="2" type="ORF">CATMQ487_19120</name>
</gene>
<dbReference type="Pfam" id="PF00535">
    <property type="entry name" value="Glycos_transf_2"/>
    <property type="match status" value="1"/>
</dbReference>
<evidence type="ECO:0000313" key="2">
    <source>
        <dbReference type="EMBL" id="BDI04942.1"/>
    </source>
</evidence>
<dbReference type="EMBL" id="AP025730">
    <property type="protein sequence ID" value="BDI04942.1"/>
    <property type="molecule type" value="Genomic_DNA"/>
</dbReference>